<dbReference type="InParanoid" id="A0A165LJV3"/>
<organism evidence="1 2">
    <name type="scientific">Exidia glandulosa HHB12029</name>
    <dbReference type="NCBI Taxonomy" id="1314781"/>
    <lineage>
        <taxon>Eukaryota</taxon>
        <taxon>Fungi</taxon>
        <taxon>Dikarya</taxon>
        <taxon>Basidiomycota</taxon>
        <taxon>Agaricomycotina</taxon>
        <taxon>Agaricomycetes</taxon>
        <taxon>Auriculariales</taxon>
        <taxon>Exidiaceae</taxon>
        <taxon>Exidia</taxon>
    </lineage>
</organism>
<gene>
    <name evidence="1" type="ORF">EXIGLDRAFT_763988</name>
</gene>
<dbReference type="AlphaFoldDB" id="A0A165LJV3"/>
<sequence length="134" mass="14599">MNVVIDGKAVAAFNAKPVKSRVGDTEVEVEEASARIKAVHGFYTDNEVVIKGAFDAFGSLVAGELSTKTTDAVLDVTKKVMGALDCVKQVHPFIQVAVLAFKVVIDFEIRRRENDKRVSALIVQGADMMIELFE</sequence>
<dbReference type="STRING" id="1314781.A0A165LJV3"/>
<keyword evidence="2" id="KW-1185">Reference proteome</keyword>
<evidence type="ECO:0000313" key="1">
    <source>
        <dbReference type="EMBL" id="KZV97946.1"/>
    </source>
</evidence>
<proteinExistence type="predicted"/>
<dbReference type="Proteomes" id="UP000077266">
    <property type="component" value="Unassembled WGS sequence"/>
</dbReference>
<evidence type="ECO:0000313" key="2">
    <source>
        <dbReference type="Proteomes" id="UP000077266"/>
    </source>
</evidence>
<dbReference type="EMBL" id="KV425924">
    <property type="protein sequence ID" value="KZV97946.1"/>
    <property type="molecule type" value="Genomic_DNA"/>
</dbReference>
<dbReference type="OrthoDB" id="2682397at2759"/>
<reference evidence="1 2" key="1">
    <citation type="journal article" date="2016" name="Mol. Biol. Evol.">
        <title>Comparative Genomics of Early-Diverging Mushroom-Forming Fungi Provides Insights into the Origins of Lignocellulose Decay Capabilities.</title>
        <authorList>
            <person name="Nagy L.G."/>
            <person name="Riley R."/>
            <person name="Tritt A."/>
            <person name="Adam C."/>
            <person name="Daum C."/>
            <person name="Floudas D."/>
            <person name="Sun H."/>
            <person name="Yadav J.S."/>
            <person name="Pangilinan J."/>
            <person name="Larsson K.H."/>
            <person name="Matsuura K."/>
            <person name="Barry K."/>
            <person name="Labutti K."/>
            <person name="Kuo R."/>
            <person name="Ohm R.A."/>
            <person name="Bhattacharya S.S."/>
            <person name="Shirouzu T."/>
            <person name="Yoshinaga Y."/>
            <person name="Martin F.M."/>
            <person name="Grigoriev I.V."/>
            <person name="Hibbett D.S."/>
        </authorList>
    </citation>
    <scope>NUCLEOTIDE SEQUENCE [LARGE SCALE GENOMIC DNA]</scope>
    <source>
        <strain evidence="1 2">HHB12029</strain>
    </source>
</reference>
<protein>
    <submittedName>
        <fullName evidence="1">Uncharacterized protein</fullName>
    </submittedName>
</protein>
<accession>A0A165LJV3</accession>
<name>A0A165LJV3_EXIGL</name>